<accession>A0A9X2UP80</accession>
<comment type="caution">
    <text evidence="2">The sequence shown here is derived from an EMBL/GenBank/DDBJ whole genome shotgun (WGS) entry which is preliminary data.</text>
</comment>
<sequence>MPTPVKPSKYARAAGHDPTDFVKAVKSGEPDYAGIPIGSWRQDGGEFLAVPDAHANELGLSGAARSNGLSLSDLSNLPPTPGEFDIEAEIRQIKREARENSGMKAFGEAAPPVSANAGAAYASGKMADTLKEQPQLMEDFADIAALLGAGGLAYATSEGDSVVKAGATATGMFAVWKILRHVCTQSDRQTDMRERAQRAQIQQQKQDQMPANGGQKQLRGRRN</sequence>
<proteinExistence type="predicted"/>
<name>A0A9X2UP80_9BACT</name>
<feature type="region of interest" description="Disordered" evidence="1">
    <location>
        <begin position="189"/>
        <end position="223"/>
    </location>
</feature>
<evidence type="ECO:0000313" key="2">
    <source>
        <dbReference type="EMBL" id="MCS4038354.1"/>
    </source>
</evidence>
<evidence type="ECO:0000256" key="1">
    <source>
        <dbReference type="SAM" id="MobiDB-lite"/>
    </source>
</evidence>
<dbReference type="AlphaFoldDB" id="A0A9X2UP80"/>
<gene>
    <name evidence="2" type="ORF">GGQ01_003446</name>
</gene>
<organism evidence="2 3">
    <name type="scientific">Salinibacter ruber</name>
    <dbReference type="NCBI Taxonomy" id="146919"/>
    <lineage>
        <taxon>Bacteria</taxon>
        <taxon>Pseudomonadati</taxon>
        <taxon>Rhodothermota</taxon>
        <taxon>Rhodothermia</taxon>
        <taxon>Rhodothermales</taxon>
        <taxon>Salinibacteraceae</taxon>
        <taxon>Salinibacter</taxon>
    </lineage>
</organism>
<reference evidence="2" key="1">
    <citation type="submission" date="2022-08" db="EMBL/GenBank/DDBJ databases">
        <title>Genomic Encyclopedia of Type Strains, Phase V (KMG-V): Genome sequencing to study the core and pangenomes of soil and plant-associated prokaryotes.</title>
        <authorList>
            <person name="Whitman W."/>
        </authorList>
    </citation>
    <scope>NUCLEOTIDE SEQUENCE</scope>
    <source>
        <strain evidence="2">SP3012</strain>
    </source>
</reference>
<protein>
    <submittedName>
        <fullName evidence="2">Uncharacterized protein</fullName>
    </submittedName>
</protein>
<evidence type="ECO:0000313" key="3">
    <source>
        <dbReference type="Proteomes" id="UP001155040"/>
    </source>
</evidence>
<feature type="non-terminal residue" evidence="2">
    <location>
        <position position="223"/>
    </location>
</feature>
<dbReference type="Proteomes" id="UP001155040">
    <property type="component" value="Unassembled WGS sequence"/>
</dbReference>
<dbReference type="EMBL" id="JANUBF010000066">
    <property type="protein sequence ID" value="MCS4038354.1"/>
    <property type="molecule type" value="Genomic_DNA"/>
</dbReference>
<feature type="compositionally biased region" description="Low complexity" evidence="1">
    <location>
        <begin position="198"/>
        <end position="208"/>
    </location>
</feature>
<dbReference type="RefSeq" id="WP_259091495.1">
    <property type="nucleotide sequence ID" value="NZ_JANUBF010000066.1"/>
</dbReference>